<dbReference type="Proteomes" id="UP001163321">
    <property type="component" value="Chromosome 3"/>
</dbReference>
<reference evidence="1 2" key="1">
    <citation type="journal article" date="2022" name="bioRxiv">
        <title>The genome of the oomycete Peronosclerospora sorghi, a cosmopolitan pathogen of maize and sorghum, is inflated with dispersed pseudogenes.</title>
        <authorList>
            <person name="Fletcher K."/>
            <person name="Martin F."/>
            <person name="Isakeit T."/>
            <person name="Cavanaugh K."/>
            <person name="Magill C."/>
            <person name="Michelmore R."/>
        </authorList>
    </citation>
    <scope>NUCLEOTIDE SEQUENCE [LARGE SCALE GENOMIC DNA]</scope>
    <source>
        <strain evidence="1">P6</strain>
    </source>
</reference>
<proteinExistence type="predicted"/>
<gene>
    <name evidence="1" type="ORF">PsorP6_008021</name>
</gene>
<dbReference type="EMBL" id="CM047582">
    <property type="protein sequence ID" value="KAI9915778.1"/>
    <property type="molecule type" value="Genomic_DNA"/>
</dbReference>
<evidence type="ECO:0000313" key="1">
    <source>
        <dbReference type="EMBL" id="KAI9915778.1"/>
    </source>
</evidence>
<keyword evidence="2" id="KW-1185">Reference proteome</keyword>
<evidence type="ECO:0000313" key="2">
    <source>
        <dbReference type="Proteomes" id="UP001163321"/>
    </source>
</evidence>
<name>A0ACC0WCE1_9STRA</name>
<protein>
    <submittedName>
        <fullName evidence="1">Uncharacterized protein</fullName>
    </submittedName>
</protein>
<accession>A0ACC0WCE1</accession>
<comment type="caution">
    <text evidence="1">The sequence shown here is derived from an EMBL/GenBank/DDBJ whole genome shotgun (WGS) entry which is preliminary data.</text>
</comment>
<organism evidence="1 2">
    <name type="scientific">Peronosclerospora sorghi</name>
    <dbReference type="NCBI Taxonomy" id="230839"/>
    <lineage>
        <taxon>Eukaryota</taxon>
        <taxon>Sar</taxon>
        <taxon>Stramenopiles</taxon>
        <taxon>Oomycota</taxon>
        <taxon>Peronosporomycetes</taxon>
        <taxon>Peronosporales</taxon>
        <taxon>Peronosporaceae</taxon>
        <taxon>Peronosclerospora</taxon>
    </lineage>
</organism>
<sequence length="66" mass="7231">MNDLWREADVGLFCLSPYACNATGEEIGMIEVVGDAETLANIIFTLVKPTSHAQNSVEKSMARKML</sequence>